<dbReference type="Pfam" id="PF25324">
    <property type="entry name" value="DUF7881"/>
    <property type="match status" value="1"/>
</dbReference>
<keyword evidence="4" id="KW-1185">Reference proteome</keyword>
<evidence type="ECO:0000259" key="2">
    <source>
        <dbReference type="Pfam" id="PF25324"/>
    </source>
</evidence>
<dbReference type="GeneID" id="63682178"/>
<protein>
    <submittedName>
        <fullName evidence="3">Uncharacterized protein</fullName>
    </submittedName>
</protein>
<dbReference type="VEuPathDB" id="FungiDB:SPBR_09131"/>
<dbReference type="HOGENOM" id="CLU_055165_2_0_1"/>
<gene>
    <name evidence="3" type="ORF">SPBR_09131</name>
</gene>
<evidence type="ECO:0000313" key="4">
    <source>
        <dbReference type="Proteomes" id="UP000031575"/>
    </source>
</evidence>
<reference evidence="3 4" key="1">
    <citation type="journal article" date="2014" name="BMC Genomics">
        <title>Comparative genomics of the major fungal agents of human and animal Sporotrichosis: Sporothrix schenckii and Sporothrix brasiliensis.</title>
        <authorList>
            <person name="Teixeira M.M."/>
            <person name="de Almeida L.G."/>
            <person name="Kubitschek-Barreira P."/>
            <person name="Alves F.L."/>
            <person name="Kioshima E.S."/>
            <person name="Abadio A.K."/>
            <person name="Fernandes L."/>
            <person name="Derengowski L.S."/>
            <person name="Ferreira K.S."/>
            <person name="Souza R.C."/>
            <person name="Ruiz J.C."/>
            <person name="de Andrade N.C."/>
            <person name="Paes H.C."/>
            <person name="Nicola A.M."/>
            <person name="Albuquerque P."/>
            <person name="Gerber A.L."/>
            <person name="Martins V.P."/>
            <person name="Peconick L.D."/>
            <person name="Neto A.V."/>
            <person name="Chaucanez C.B."/>
            <person name="Silva P.A."/>
            <person name="Cunha O.L."/>
            <person name="de Oliveira F.F."/>
            <person name="dos Santos T.C."/>
            <person name="Barros A.L."/>
            <person name="Soares M.A."/>
            <person name="de Oliveira L.M."/>
            <person name="Marini M.M."/>
            <person name="Villalobos-Duno H."/>
            <person name="Cunha M.M."/>
            <person name="de Hoog S."/>
            <person name="da Silveira J.F."/>
            <person name="Henrissat B."/>
            <person name="Nino-Vega G.A."/>
            <person name="Cisalpino P.S."/>
            <person name="Mora-Montes H.M."/>
            <person name="Almeida S.R."/>
            <person name="Stajich J.E."/>
            <person name="Lopes-Bezerra L.M."/>
            <person name="Vasconcelos A.T."/>
            <person name="Felipe M.S."/>
        </authorList>
    </citation>
    <scope>NUCLEOTIDE SEQUENCE [LARGE SCALE GENOMIC DNA]</scope>
    <source>
        <strain evidence="3 4">5110</strain>
    </source>
</reference>
<accession>A0A0C2FP68</accession>
<dbReference type="InterPro" id="IPR003615">
    <property type="entry name" value="HNH_nuc"/>
</dbReference>
<dbReference type="EMBL" id="AWTV01000006">
    <property type="protein sequence ID" value="KIH92848.1"/>
    <property type="molecule type" value="Genomic_DNA"/>
</dbReference>
<dbReference type="InterPro" id="IPR057203">
    <property type="entry name" value="DUF7881"/>
</dbReference>
<dbReference type="Proteomes" id="UP000031575">
    <property type="component" value="Unassembled WGS sequence"/>
</dbReference>
<feature type="domain" description="DUF7881" evidence="2">
    <location>
        <begin position="9"/>
        <end position="81"/>
    </location>
</feature>
<sequence>MASVINPFRDIFFADLRDPSTDLGGLISSTSITQTVFYSIVAVVINCDKTAFDIQNDNGEQVARDDDQVLPGRYLIVSDEPAIQSKRPFFTRALSTSASTRLESFRNQVRARDGRCTITKVASVLGPSMDIWTAFEVAHLVPIAYTDEWRRRGFSDRITVPPPPPRERDTINSVQNGLLMQSHIHQAFDAYHFSILPSSGYKLICFQPDIFGIAGTYLDQQLLQDHRRPPDELLEWHFEQAVLCNARGAGEPNLEFDFPPGSDMVGEILAGPKAAERMEFELFSRLDELETEQD</sequence>
<evidence type="ECO:0000313" key="3">
    <source>
        <dbReference type="EMBL" id="KIH92848.1"/>
    </source>
</evidence>
<comment type="caution">
    <text evidence="3">The sequence shown here is derived from an EMBL/GenBank/DDBJ whole genome shotgun (WGS) entry which is preliminary data.</text>
</comment>
<dbReference type="RefSeq" id="XP_040620858.1">
    <property type="nucleotide sequence ID" value="XM_040767257.1"/>
</dbReference>
<dbReference type="Pfam" id="PF13391">
    <property type="entry name" value="HNH_2"/>
    <property type="match status" value="1"/>
</dbReference>
<feature type="domain" description="HNH nuclease" evidence="1">
    <location>
        <begin position="116"/>
        <end position="195"/>
    </location>
</feature>
<organism evidence="3 4">
    <name type="scientific">Sporothrix brasiliensis 5110</name>
    <dbReference type="NCBI Taxonomy" id="1398154"/>
    <lineage>
        <taxon>Eukaryota</taxon>
        <taxon>Fungi</taxon>
        <taxon>Dikarya</taxon>
        <taxon>Ascomycota</taxon>
        <taxon>Pezizomycotina</taxon>
        <taxon>Sordariomycetes</taxon>
        <taxon>Sordariomycetidae</taxon>
        <taxon>Ophiostomatales</taxon>
        <taxon>Ophiostomataceae</taxon>
        <taxon>Sporothrix</taxon>
    </lineage>
</organism>
<dbReference type="OrthoDB" id="5219809at2759"/>
<name>A0A0C2FP68_9PEZI</name>
<dbReference type="AlphaFoldDB" id="A0A0C2FP68"/>
<proteinExistence type="predicted"/>
<evidence type="ECO:0000259" key="1">
    <source>
        <dbReference type="Pfam" id="PF13391"/>
    </source>
</evidence>